<dbReference type="EMBL" id="JAYMYQ010000001">
    <property type="protein sequence ID" value="KAK7359139.1"/>
    <property type="molecule type" value="Genomic_DNA"/>
</dbReference>
<evidence type="ECO:0000313" key="9">
    <source>
        <dbReference type="Proteomes" id="UP001367508"/>
    </source>
</evidence>
<dbReference type="SUPFAM" id="SSF52058">
    <property type="entry name" value="L domain-like"/>
    <property type="match status" value="1"/>
</dbReference>
<evidence type="ECO:0000256" key="6">
    <source>
        <dbReference type="ARBA" id="ARBA00022821"/>
    </source>
</evidence>
<dbReference type="GO" id="GO:0005886">
    <property type="term" value="C:plasma membrane"/>
    <property type="evidence" value="ECO:0007669"/>
    <property type="project" value="UniProtKB-SubCell"/>
</dbReference>
<keyword evidence="6" id="KW-0611">Plant defense</keyword>
<dbReference type="InterPro" id="IPR001245">
    <property type="entry name" value="Ser-Thr/Tyr_kinase_cat_dom"/>
</dbReference>
<dbReference type="Pfam" id="PF07714">
    <property type="entry name" value="PK_Tyr_Ser-Thr"/>
    <property type="match status" value="1"/>
</dbReference>
<dbReference type="InterPro" id="IPR011009">
    <property type="entry name" value="Kinase-like_dom_sf"/>
</dbReference>
<dbReference type="InterPro" id="IPR050823">
    <property type="entry name" value="Plant_Ser_Thr_Prot_Kinase"/>
</dbReference>
<dbReference type="Pfam" id="PF23247">
    <property type="entry name" value="LRR_RPS2"/>
    <property type="match status" value="1"/>
</dbReference>
<keyword evidence="9" id="KW-1185">Reference proteome</keyword>
<comment type="subcellular location">
    <subcellularLocation>
        <location evidence="1">Cell membrane</location>
    </subcellularLocation>
</comment>
<evidence type="ECO:0000256" key="2">
    <source>
        <dbReference type="ARBA" id="ARBA00008171"/>
    </source>
</evidence>
<comment type="caution">
    <text evidence="8">The sequence shown here is derived from an EMBL/GenBank/DDBJ whole genome shotgun (WGS) entry which is preliminary data.</text>
</comment>
<dbReference type="InterPro" id="IPR032675">
    <property type="entry name" value="LRR_dom_sf"/>
</dbReference>
<dbReference type="InterPro" id="IPR042197">
    <property type="entry name" value="Apaf_helical"/>
</dbReference>
<evidence type="ECO:0000256" key="1">
    <source>
        <dbReference type="ARBA" id="ARBA00004236"/>
    </source>
</evidence>
<dbReference type="AlphaFoldDB" id="A0AAN9MV97"/>
<evidence type="ECO:0000256" key="4">
    <source>
        <dbReference type="ARBA" id="ARBA00022614"/>
    </source>
</evidence>
<dbReference type="Proteomes" id="UP001367508">
    <property type="component" value="Unassembled WGS sequence"/>
</dbReference>
<keyword evidence="5" id="KW-0677">Repeat</keyword>
<accession>A0AAN9MV97</accession>
<sequence>MGHNLSKSPGKNKETFAAENEFSEREEELNLIGTRDFISLLLTYPVKLAEEEKGILKACINAFSERKPPAIRETWAYNRSEHPWRVPAEKAMICVEGLLPMEIVEFLDVLWIDASTFLSNFRVQEEINKMMVGTVIEDNDMLRTRRAGEEMANRYLVILVDRDSDKKLDPRKVHFPAGIVVLITTEPSAQVEKGDEHTITCKIIDLNIRTQDHLLPWEIFCSCVSSSMVRSSRVIQRIAVQIVEICRGHLLAIALVAKSLKNVKDVKQWELALDKLNYTNPSYNYRESDQIGISRVMVNAFVNIIWESINKTLKLCLELSLFVHKIKNGVPGEALMSNWVSTELAHTQETSQHLFTFDSSDIESEYTTEEAEHNIRELLDRSVLLQCESSNVRLPIETYDIIESLHTLNPSILRYGALGLTEPLHIGRWHGLIRIELMDNKICELPDSPECPKLKVLLLQGNVDLMDIPDLFFDHMPLLRYLNLSYTSIRELPPSIFKLIQLKKFYLKGCDLFMDLPPKIGQLKNLEELDLDGTSITHLPEEIRELINLQNLTLCFDGYQHEHSHGKNGKQISNLTIIPPRVISNLTRLNCLSINVDPEDKRWNENVLNILLEIFGLERLEMVNIYIPKAEFLELIPAYKPIDLRLVVGHHAQRFIVRATAKVEEKFKHCDHRLKFVNGVNVPNGMKKNLGSCRALYLDRHMTIKSLSEFELKNLDRLKVCILGECNEMETVVDVSYSLDGHALPNLEFLSVFYMKNLRSICKEIPRMSPVFLHSLKTITLHTCPMLTTIFTSSFIDNLSLLEELIVEDCSKLTTLVNLDSIEHETKYFLPRLKMISLLYLPELVSIFNGLPVGLGLEKMGFYCCPKLRSLSKAELSSKSLWVIKGEKKWWEALKWNEAEWEDADMLEFLDQFFSTIDEEADILTQLVADPIHLLCFTDSWCAAQSVKVSFSPPPIPLFIDVVVAVLFFKGPPPLTVAVKLLKYGHNSFQGNREWLAEVNLLGQLSHPNLVKLIGYCCKDKHRVLIYEYMSRGSVEHQLFSKSLCCLPWYIRMKIAFGVAKGLAFLHEASFSYINWLCASNILLDQDYNAKLSDFGRLQGQDGDKSHAEFRLIGRFHYAAPEYLSTGRLTPKSDVYSFGVVLLELLTGRKSSDRVWPAGVQSLSECVLPLLKKRKFLKIIDPRLDGDYPVKEVHKAAMLACKCLHSDPKARPLMRDVVDSLEPLQAHNDSEADLKRKAVK</sequence>
<comment type="similarity">
    <text evidence="2">Belongs to the protein kinase superfamily. TKL Ser/Thr protein kinase family. ROCO subfamily.</text>
</comment>
<dbReference type="SUPFAM" id="SSF52540">
    <property type="entry name" value="P-loop containing nucleoside triphosphate hydrolases"/>
    <property type="match status" value="1"/>
</dbReference>
<dbReference type="GO" id="GO:0004674">
    <property type="term" value="F:protein serine/threonine kinase activity"/>
    <property type="evidence" value="ECO:0007669"/>
    <property type="project" value="UniProtKB-EC"/>
</dbReference>
<evidence type="ECO:0000313" key="8">
    <source>
        <dbReference type="EMBL" id="KAK7359139.1"/>
    </source>
</evidence>
<feature type="domain" description="Protein kinase" evidence="7">
    <location>
        <begin position="932"/>
        <end position="1225"/>
    </location>
</feature>
<dbReference type="PANTHER" id="PTHR45621">
    <property type="entry name" value="OS01G0588500 PROTEIN-RELATED"/>
    <property type="match status" value="1"/>
</dbReference>
<keyword evidence="4" id="KW-0433">Leucine-rich repeat</keyword>
<gene>
    <name evidence="8" type="ORF">VNO77_01086</name>
</gene>
<evidence type="ECO:0000256" key="3">
    <source>
        <dbReference type="ARBA" id="ARBA00022475"/>
    </source>
</evidence>
<dbReference type="InterPro" id="IPR003591">
    <property type="entry name" value="Leu-rich_rpt_typical-subtyp"/>
</dbReference>
<dbReference type="Pfam" id="PF23598">
    <property type="entry name" value="LRR_14"/>
    <property type="match status" value="1"/>
</dbReference>
<dbReference type="GO" id="GO:0005524">
    <property type="term" value="F:ATP binding"/>
    <property type="evidence" value="ECO:0007669"/>
    <property type="project" value="InterPro"/>
</dbReference>
<dbReference type="SUPFAM" id="SSF56112">
    <property type="entry name" value="Protein kinase-like (PK-like)"/>
    <property type="match status" value="1"/>
</dbReference>
<dbReference type="SMART" id="SM00369">
    <property type="entry name" value="LRR_TYP"/>
    <property type="match status" value="2"/>
</dbReference>
<name>A0AAN9MV97_CANGL</name>
<organism evidence="8 9">
    <name type="scientific">Canavalia gladiata</name>
    <name type="common">Sword bean</name>
    <name type="synonym">Dolichos gladiatus</name>
    <dbReference type="NCBI Taxonomy" id="3824"/>
    <lineage>
        <taxon>Eukaryota</taxon>
        <taxon>Viridiplantae</taxon>
        <taxon>Streptophyta</taxon>
        <taxon>Embryophyta</taxon>
        <taxon>Tracheophyta</taxon>
        <taxon>Spermatophyta</taxon>
        <taxon>Magnoliopsida</taxon>
        <taxon>eudicotyledons</taxon>
        <taxon>Gunneridae</taxon>
        <taxon>Pentapetalae</taxon>
        <taxon>rosids</taxon>
        <taxon>fabids</taxon>
        <taxon>Fabales</taxon>
        <taxon>Fabaceae</taxon>
        <taxon>Papilionoideae</taxon>
        <taxon>50 kb inversion clade</taxon>
        <taxon>NPAAA clade</taxon>
        <taxon>indigoferoid/millettioid clade</taxon>
        <taxon>Phaseoleae</taxon>
        <taxon>Canavalia</taxon>
    </lineage>
</organism>
<evidence type="ECO:0000256" key="5">
    <source>
        <dbReference type="ARBA" id="ARBA00022737"/>
    </source>
</evidence>
<dbReference type="InterPro" id="IPR055414">
    <property type="entry name" value="LRR_R13L4/SHOC2-like"/>
</dbReference>
<dbReference type="PROSITE" id="PS50011">
    <property type="entry name" value="PROTEIN_KINASE_DOM"/>
    <property type="match status" value="1"/>
</dbReference>
<evidence type="ECO:0000259" key="7">
    <source>
        <dbReference type="PROSITE" id="PS50011"/>
    </source>
</evidence>
<proteinExistence type="inferred from homology"/>
<dbReference type="Gene3D" id="3.30.200.20">
    <property type="entry name" value="Phosphorylase Kinase, domain 1"/>
    <property type="match status" value="1"/>
</dbReference>
<dbReference type="InterPro" id="IPR057135">
    <property type="entry name" value="At4g27190-like_LRR"/>
</dbReference>
<dbReference type="Gene3D" id="1.10.8.430">
    <property type="entry name" value="Helical domain of apoptotic protease-activating factors"/>
    <property type="match status" value="1"/>
</dbReference>
<keyword evidence="3" id="KW-1003">Cell membrane</keyword>
<dbReference type="GO" id="GO:0006952">
    <property type="term" value="P:defense response"/>
    <property type="evidence" value="ECO:0007669"/>
    <property type="project" value="UniProtKB-KW"/>
</dbReference>
<dbReference type="Gene3D" id="1.10.510.10">
    <property type="entry name" value="Transferase(Phosphotransferase) domain 1"/>
    <property type="match status" value="1"/>
</dbReference>
<keyword evidence="3" id="KW-0472">Membrane</keyword>
<dbReference type="InterPro" id="IPR000719">
    <property type="entry name" value="Prot_kinase_dom"/>
</dbReference>
<dbReference type="GO" id="GO:0043531">
    <property type="term" value="F:ADP binding"/>
    <property type="evidence" value="ECO:0007669"/>
    <property type="project" value="InterPro"/>
</dbReference>
<dbReference type="InterPro" id="IPR027417">
    <property type="entry name" value="P-loop_NTPase"/>
</dbReference>
<protein>
    <recommendedName>
        <fullName evidence="7">Protein kinase domain-containing protein</fullName>
    </recommendedName>
</protein>
<reference evidence="8 9" key="1">
    <citation type="submission" date="2024-01" db="EMBL/GenBank/DDBJ databases">
        <title>The genomes of 5 underutilized Papilionoideae crops provide insights into root nodulation and disease resistanc.</title>
        <authorList>
            <person name="Jiang F."/>
        </authorList>
    </citation>
    <scope>NUCLEOTIDE SEQUENCE [LARGE SCALE GENOMIC DNA]</scope>
    <source>
        <strain evidence="8">LVBAO_FW01</strain>
        <tissue evidence="8">Leaves</tissue>
    </source>
</reference>
<dbReference type="Gene3D" id="3.80.10.10">
    <property type="entry name" value="Ribonuclease Inhibitor"/>
    <property type="match status" value="2"/>
</dbReference>